<feature type="domain" description="RDD" evidence="7">
    <location>
        <begin position="22"/>
        <end position="145"/>
    </location>
</feature>
<evidence type="ECO:0000256" key="5">
    <source>
        <dbReference type="ARBA" id="ARBA00023136"/>
    </source>
</evidence>
<keyword evidence="9" id="KW-1185">Reference proteome</keyword>
<comment type="subcellular location">
    <subcellularLocation>
        <location evidence="1">Cell membrane</location>
        <topology evidence="1">Multi-pass membrane protein</topology>
    </subcellularLocation>
</comment>
<name>A0A133KHT3_9FIRM</name>
<protein>
    <submittedName>
        <fullName evidence="8">RDD family protein</fullName>
    </submittedName>
</protein>
<dbReference type="EMBL" id="LRPM01000005">
    <property type="protein sequence ID" value="KWZ79163.1"/>
    <property type="molecule type" value="Genomic_DNA"/>
</dbReference>
<evidence type="ECO:0000256" key="3">
    <source>
        <dbReference type="ARBA" id="ARBA00022692"/>
    </source>
</evidence>
<sequence>MTELKKVRAMDDFRERDYPYSYAGFFLRLVAFLIDMMVVYALFNIIKVFVPFDIKASVFSFTIEEILKTLLTLAYFSLMTFFTGGRTLGKMLLGLRVISLSSDKLSFSQVVLREVCGRYVQNKFKLIYIIVGISPKKQSLFDILLDTTVVKEDLFRHLYEK</sequence>
<dbReference type="PANTHER" id="PTHR36115">
    <property type="entry name" value="PROLINE-RICH ANTIGEN HOMOLOG-RELATED"/>
    <property type="match status" value="1"/>
</dbReference>
<dbReference type="PANTHER" id="PTHR36115:SF9">
    <property type="entry name" value="LMO1584 PROTEIN"/>
    <property type="match status" value="1"/>
</dbReference>
<comment type="caution">
    <text evidence="8">The sequence shown here is derived from an EMBL/GenBank/DDBJ whole genome shotgun (WGS) entry which is preliminary data.</text>
</comment>
<keyword evidence="2" id="KW-1003">Cell membrane</keyword>
<proteinExistence type="predicted"/>
<reference evidence="9" key="1">
    <citation type="submission" date="2016-01" db="EMBL/GenBank/DDBJ databases">
        <authorList>
            <person name="Mitreva M."/>
            <person name="Pepin K.H."/>
            <person name="Mihindukulasuriya K.A."/>
            <person name="Fulton R."/>
            <person name="Fronick C."/>
            <person name="O'Laughlin M."/>
            <person name="Miner T."/>
            <person name="Herter B."/>
            <person name="Rosa B.A."/>
            <person name="Cordes M."/>
            <person name="Tomlinson C."/>
            <person name="Wollam A."/>
            <person name="Palsikar V.B."/>
            <person name="Mardis E.R."/>
            <person name="Wilson R.K."/>
        </authorList>
    </citation>
    <scope>NUCLEOTIDE SEQUENCE [LARGE SCALE GENOMIC DNA]</scope>
    <source>
        <strain evidence="9">MJR8151</strain>
    </source>
</reference>
<dbReference type="RefSeq" id="WP_060928901.1">
    <property type="nucleotide sequence ID" value="NZ_KQ955248.1"/>
</dbReference>
<dbReference type="InterPro" id="IPR010432">
    <property type="entry name" value="RDD"/>
</dbReference>
<evidence type="ECO:0000256" key="4">
    <source>
        <dbReference type="ARBA" id="ARBA00022989"/>
    </source>
</evidence>
<evidence type="ECO:0000256" key="6">
    <source>
        <dbReference type="SAM" id="Phobius"/>
    </source>
</evidence>
<organism evidence="8 9">
    <name type="scientific">Anaerococcus tetradius</name>
    <dbReference type="NCBI Taxonomy" id="33036"/>
    <lineage>
        <taxon>Bacteria</taxon>
        <taxon>Bacillati</taxon>
        <taxon>Bacillota</taxon>
        <taxon>Tissierellia</taxon>
        <taxon>Tissierellales</taxon>
        <taxon>Peptoniphilaceae</taxon>
        <taxon>Anaerococcus</taxon>
    </lineage>
</organism>
<evidence type="ECO:0000313" key="9">
    <source>
        <dbReference type="Proteomes" id="UP000070383"/>
    </source>
</evidence>
<accession>A0A133KHT3</accession>
<dbReference type="OrthoDB" id="9793824at2"/>
<evidence type="ECO:0000256" key="1">
    <source>
        <dbReference type="ARBA" id="ARBA00004651"/>
    </source>
</evidence>
<evidence type="ECO:0000256" key="2">
    <source>
        <dbReference type="ARBA" id="ARBA00022475"/>
    </source>
</evidence>
<evidence type="ECO:0000313" key="8">
    <source>
        <dbReference type="EMBL" id="KWZ79163.1"/>
    </source>
</evidence>
<gene>
    <name evidence="8" type="ORF">HMPREF3200_00221</name>
</gene>
<keyword evidence="5 6" id="KW-0472">Membrane</keyword>
<dbReference type="GO" id="GO:0005886">
    <property type="term" value="C:plasma membrane"/>
    <property type="evidence" value="ECO:0007669"/>
    <property type="project" value="UniProtKB-SubCell"/>
</dbReference>
<dbReference type="Proteomes" id="UP000070383">
    <property type="component" value="Unassembled WGS sequence"/>
</dbReference>
<evidence type="ECO:0000259" key="7">
    <source>
        <dbReference type="Pfam" id="PF06271"/>
    </source>
</evidence>
<keyword evidence="3 6" id="KW-0812">Transmembrane</keyword>
<dbReference type="Pfam" id="PF06271">
    <property type="entry name" value="RDD"/>
    <property type="match status" value="1"/>
</dbReference>
<dbReference type="InterPro" id="IPR051791">
    <property type="entry name" value="Pra-immunoreactive"/>
</dbReference>
<dbReference type="AlphaFoldDB" id="A0A133KHT3"/>
<feature type="transmembrane region" description="Helical" evidence="6">
    <location>
        <begin position="66"/>
        <end position="84"/>
    </location>
</feature>
<dbReference type="STRING" id="33036.HMPREF3200_00221"/>
<dbReference type="PATRIC" id="fig|33036.3.peg.224"/>
<keyword evidence="4 6" id="KW-1133">Transmembrane helix</keyword>
<feature type="transmembrane region" description="Helical" evidence="6">
    <location>
        <begin position="20"/>
        <end position="46"/>
    </location>
</feature>